<gene>
    <name evidence="1" type="ORF">GOQ09_22035</name>
</gene>
<dbReference type="PROSITE" id="PS51257">
    <property type="entry name" value="PROKAR_LIPOPROTEIN"/>
    <property type="match status" value="1"/>
</dbReference>
<evidence type="ECO:0000313" key="2">
    <source>
        <dbReference type="Proteomes" id="UP000425817"/>
    </source>
</evidence>
<evidence type="ECO:0008006" key="3">
    <source>
        <dbReference type="Google" id="ProtNLM"/>
    </source>
</evidence>
<dbReference type="RefSeq" id="WP_157615714.1">
    <property type="nucleotide sequence ID" value="NZ_CP046622.1"/>
</dbReference>
<protein>
    <recommendedName>
        <fullName evidence="3">Lipoprotein</fullName>
    </recommendedName>
</protein>
<dbReference type="Proteomes" id="UP000425817">
    <property type="component" value="Chromosome"/>
</dbReference>
<dbReference type="OrthoDB" id="8998138at2"/>
<reference evidence="1 2" key="1">
    <citation type="submission" date="2019-12" db="EMBL/GenBank/DDBJ databases">
        <title>Hybrid Genome Assemblies of two High G+C Isolates from Undergraduate Microbiology Courses.</title>
        <authorList>
            <person name="Ne Ville C.J."/>
            <person name="Enright D."/>
            <person name="Hernandez I."/>
            <person name="Dodsworth J."/>
            <person name="Orwin P.M."/>
        </authorList>
    </citation>
    <scope>NUCLEOTIDE SEQUENCE [LARGE SCALE GENOMIC DNA]</scope>
    <source>
        <strain evidence="1 2">CSUSB</strain>
    </source>
</reference>
<dbReference type="AlphaFoldDB" id="A0A6I6HMJ8"/>
<proteinExistence type="predicted"/>
<accession>A0A6I6HMJ8</accession>
<name>A0A6I6HMJ8_VARPD</name>
<evidence type="ECO:0000313" key="1">
    <source>
        <dbReference type="EMBL" id="QGW84087.1"/>
    </source>
</evidence>
<dbReference type="EMBL" id="CP046622">
    <property type="protein sequence ID" value="QGW84087.1"/>
    <property type="molecule type" value="Genomic_DNA"/>
</dbReference>
<sequence>MQAKLLISALAATLAACGGGGDGGGGGFAGLPVIPAPAPAPPAPPPPAPPPPAPAPVPATRTFMYEALAPSADASAFLDRLNAQGARAFRFFSGLAFTTGPTSAEVVEAYVKDAETTYAFELLPDTASVADLQAQLSAQGARGFKWGGPYMVGGQIRALYRKDNSSSSTYTYSVLTAPADSAGYLAQANAQGGNGFFSVAGAYMVGGTTVLVYQKDSQGSATYGYEALGQPGSDADFLAQLEAQGARGFRFKTGYGFSDGIRLLYEKDLTQSATFSYQNLQPAANSADYIVQANAEGAKGNALVGDYALPSGQIRTLYIRPTNCTGFLCDTRSLFGF</sequence>
<organism evidence="1 2">
    <name type="scientific">Variovorax paradoxus</name>
    <dbReference type="NCBI Taxonomy" id="34073"/>
    <lineage>
        <taxon>Bacteria</taxon>
        <taxon>Pseudomonadati</taxon>
        <taxon>Pseudomonadota</taxon>
        <taxon>Betaproteobacteria</taxon>
        <taxon>Burkholderiales</taxon>
        <taxon>Comamonadaceae</taxon>
        <taxon>Variovorax</taxon>
    </lineage>
</organism>